<gene>
    <name evidence="2" type="ORF">SAMN06297251_11298</name>
</gene>
<dbReference type="STRING" id="937218.SAMN06297251_11298"/>
<dbReference type="RefSeq" id="WP_139798387.1">
    <property type="nucleotide sequence ID" value="NZ_FWXR01000012.1"/>
</dbReference>
<feature type="region of interest" description="Disordered" evidence="1">
    <location>
        <begin position="173"/>
        <end position="195"/>
    </location>
</feature>
<proteinExistence type="predicted"/>
<organism evidence="2 3">
    <name type="scientific">Fulvimarina manganoxydans</name>
    <dbReference type="NCBI Taxonomy" id="937218"/>
    <lineage>
        <taxon>Bacteria</taxon>
        <taxon>Pseudomonadati</taxon>
        <taxon>Pseudomonadota</taxon>
        <taxon>Alphaproteobacteria</taxon>
        <taxon>Hyphomicrobiales</taxon>
        <taxon>Aurantimonadaceae</taxon>
        <taxon>Fulvimarina</taxon>
    </lineage>
</organism>
<accession>A0A1W2D458</accession>
<sequence length="438" mass="49183">MINYLPPDRIELHTAVGALILHDHADDISRKKITREEVVNIAYAYLLRNRLSVGNKGELSQFQAYISSADYEFSTSHKPEFDAALARCAEIAELMQNALRRLRDALCRGQVIARAYDGADAVLTPAYWRSLFADIAIATGIAELPLNGQSHYSRFVFDRHTVEKWIDEVDKGDLKEGNHKKQNRSANTTTQSMQSMPSALPLDLEPFWDVDQALIWIATRDLGAVKAGSTREHSPDTFLLICDSRNLLLPKDSSSKQLLNALSGGLLEVRAFGKNVPAAAFDHAHVSFQGEPDYRAILHGICLESEDRQKAHFDLTAFRISARDIMRIWPAISSQPVNEIKAPLGQLSQPAPSASLAERKQKEKQFKAEFRKKIVRWQSKEAIESLRPTVKQADELGYRYGLSRDTARSLLKEVQAEFPQYDWAKPGRKSSLKSALQA</sequence>
<reference evidence="2 3" key="1">
    <citation type="submission" date="2017-04" db="EMBL/GenBank/DDBJ databases">
        <authorList>
            <person name="Afonso C.L."/>
            <person name="Miller P.J."/>
            <person name="Scott M.A."/>
            <person name="Spackman E."/>
            <person name="Goraichik I."/>
            <person name="Dimitrov K.M."/>
            <person name="Suarez D.L."/>
            <person name="Swayne D.E."/>
        </authorList>
    </citation>
    <scope>NUCLEOTIDE SEQUENCE [LARGE SCALE GENOMIC DNA]</scope>
    <source>
        <strain evidence="2 3">CGMCC 1.10972</strain>
    </source>
</reference>
<evidence type="ECO:0000313" key="3">
    <source>
        <dbReference type="Proteomes" id="UP000192656"/>
    </source>
</evidence>
<dbReference type="Proteomes" id="UP000192656">
    <property type="component" value="Unassembled WGS sequence"/>
</dbReference>
<keyword evidence="3" id="KW-1185">Reference proteome</keyword>
<name>A0A1W2D458_9HYPH</name>
<protein>
    <submittedName>
        <fullName evidence="2">Uncharacterized protein</fullName>
    </submittedName>
</protein>
<dbReference type="AlphaFoldDB" id="A0A1W2D458"/>
<evidence type="ECO:0000256" key="1">
    <source>
        <dbReference type="SAM" id="MobiDB-lite"/>
    </source>
</evidence>
<feature type="compositionally biased region" description="Polar residues" evidence="1">
    <location>
        <begin position="184"/>
        <end position="195"/>
    </location>
</feature>
<dbReference type="EMBL" id="FWXR01000012">
    <property type="protein sequence ID" value="SMC92006.1"/>
    <property type="molecule type" value="Genomic_DNA"/>
</dbReference>
<evidence type="ECO:0000313" key="2">
    <source>
        <dbReference type="EMBL" id="SMC92006.1"/>
    </source>
</evidence>